<reference evidence="1 2" key="1">
    <citation type="submission" date="2022-12" db="EMBL/GenBank/DDBJ databases">
        <title>Complete genome sequencing of Dickeya lacustris type strain LMG30899.</title>
        <authorList>
            <person name="Dobhal S."/>
            <person name="Arizala D."/>
            <person name="Arif M."/>
        </authorList>
    </citation>
    <scope>NUCLEOTIDE SEQUENCE [LARGE SCALE GENOMIC DNA]</scope>
    <source>
        <strain evidence="1 2">LMG30899</strain>
    </source>
</reference>
<gene>
    <name evidence="1" type="ORF">O1Q98_04185</name>
</gene>
<keyword evidence="2" id="KW-1185">Reference proteome</keyword>
<proteinExistence type="predicted"/>
<organism evidence="1 2">
    <name type="scientific">Dickeya lacustris</name>
    <dbReference type="NCBI Taxonomy" id="2259638"/>
    <lineage>
        <taxon>Bacteria</taxon>
        <taxon>Pseudomonadati</taxon>
        <taxon>Pseudomonadota</taxon>
        <taxon>Gammaproteobacteria</taxon>
        <taxon>Enterobacterales</taxon>
        <taxon>Pectobacteriaceae</taxon>
        <taxon>Dickeya</taxon>
    </lineage>
</organism>
<name>A0ABY8G959_9GAMM</name>
<protein>
    <submittedName>
        <fullName evidence="1">Uncharacterized protein</fullName>
    </submittedName>
</protein>
<sequence length="71" mass="8519">MLTAFWRTLRHWTLRPRKPVHTRYATGCSECEYSFYNHQATLPFDQIDECLRARRDALTQHHGTLAERYHG</sequence>
<dbReference type="RefSeq" id="WP_125259062.1">
    <property type="nucleotide sequence ID" value="NZ_CP114280.1"/>
</dbReference>
<dbReference type="Proteomes" id="UP001219630">
    <property type="component" value="Chromosome"/>
</dbReference>
<dbReference type="EMBL" id="CP114280">
    <property type="protein sequence ID" value="WFN56498.1"/>
    <property type="molecule type" value="Genomic_DNA"/>
</dbReference>
<evidence type="ECO:0000313" key="2">
    <source>
        <dbReference type="Proteomes" id="UP001219630"/>
    </source>
</evidence>
<accession>A0ABY8G959</accession>
<evidence type="ECO:0000313" key="1">
    <source>
        <dbReference type="EMBL" id="WFN56498.1"/>
    </source>
</evidence>